<comment type="similarity">
    <text evidence="2 11">Belongs to the ANKZF1/VMS1 family.</text>
</comment>
<keyword evidence="6 11" id="KW-0255">Endonuclease</keyword>
<dbReference type="InterPro" id="IPR036770">
    <property type="entry name" value="Ankyrin_rpt-contain_sf"/>
</dbReference>
<feature type="region of interest" description="Disordered" evidence="12">
    <location>
        <begin position="369"/>
        <end position="402"/>
    </location>
</feature>
<dbReference type="PANTHER" id="PTHR16036:SF2">
    <property type="entry name" value="TRNA ENDONUCLEASE ANKZF1"/>
    <property type="match status" value="1"/>
</dbReference>
<feature type="compositionally biased region" description="Gly residues" evidence="12">
    <location>
        <begin position="563"/>
        <end position="573"/>
    </location>
</feature>
<dbReference type="GO" id="GO:0004519">
    <property type="term" value="F:endonuclease activity"/>
    <property type="evidence" value="ECO:0007669"/>
    <property type="project" value="UniProtKB-KW"/>
</dbReference>
<dbReference type="SUPFAM" id="SSF48403">
    <property type="entry name" value="Ankyrin repeat"/>
    <property type="match status" value="1"/>
</dbReference>
<evidence type="ECO:0000256" key="11">
    <source>
        <dbReference type="PROSITE-ProRule" id="PRU01389"/>
    </source>
</evidence>
<dbReference type="InterPro" id="IPR041175">
    <property type="entry name" value="VLRF1/Vms1"/>
</dbReference>
<dbReference type="OrthoDB" id="429841at2759"/>
<keyword evidence="9" id="KW-0175">Coiled coil</keyword>
<feature type="compositionally biased region" description="Low complexity" evidence="12">
    <location>
        <begin position="369"/>
        <end position="393"/>
    </location>
</feature>
<gene>
    <name evidence="14" type="ORF">FN846DRAFT_979699</name>
</gene>
<evidence type="ECO:0000256" key="8">
    <source>
        <dbReference type="ARBA" id="ARBA00023043"/>
    </source>
</evidence>
<feature type="active site" evidence="11">
    <location>
        <position position="256"/>
    </location>
</feature>
<keyword evidence="7 11" id="KW-0378">Hydrolase</keyword>
<evidence type="ECO:0000256" key="3">
    <source>
        <dbReference type="ARBA" id="ARBA00022490"/>
    </source>
</evidence>
<feature type="compositionally biased region" description="Basic and acidic residues" evidence="12">
    <location>
        <begin position="519"/>
        <end position="555"/>
    </location>
</feature>
<comment type="caution">
    <text evidence="14">The sequence shown here is derived from an EMBL/GenBank/DDBJ whole genome shotgun (WGS) entry which is preliminary data.</text>
</comment>
<dbReference type="FunCoup" id="A0A5J5EDE0">
    <property type="interactions" value="183"/>
</dbReference>
<dbReference type="Proteomes" id="UP000326924">
    <property type="component" value="Unassembled WGS sequence"/>
</dbReference>
<evidence type="ECO:0000256" key="9">
    <source>
        <dbReference type="ARBA" id="ARBA00023054"/>
    </source>
</evidence>
<evidence type="ECO:0000259" key="13">
    <source>
        <dbReference type="PROSITE" id="PS52044"/>
    </source>
</evidence>
<evidence type="ECO:0000256" key="4">
    <source>
        <dbReference type="ARBA" id="ARBA00022722"/>
    </source>
</evidence>
<evidence type="ECO:0000256" key="7">
    <source>
        <dbReference type="ARBA" id="ARBA00022801"/>
    </source>
</evidence>
<comment type="domain">
    <text evidence="11">The VLRF1 domain mediates binding to the 60S ribosomal subunit.</text>
</comment>
<dbReference type="Gene3D" id="1.25.40.20">
    <property type="entry name" value="Ankyrin repeat-containing domain"/>
    <property type="match status" value="1"/>
</dbReference>
<dbReference type="InParanoid" id="A0A5J5EDE0"/>
<feature type="repeat" description="ANK" evidence="10">
    <location>
        <begin position="443"/>
        <end position="476"/>
    </location>
</feature>
<evidence type="ECO:0000256" key="2">
    <source>
        <dbReference type="ARBA" id="ARBA00009262"/>
    </source>
</evidence>
<proteinExistence type="inferred from homology"/>
<dbReference type="PROSITE" id="PS52044">
    <property type="entry name" value="VLRF1"/>
    <property type="match status" value="1"/>
</dbReference>
<evidence type="ECO:0000256" key="10">
    <source>
        <dbReference type="PROSITE-ProRule" id="PRU00023"/>
    </source>
</evidence>
<feature type="compositionally biased region" description="Basic and acidic residues" evidence="12">
    <location>
        <begin position="578"/>
        <end position="591"/>
    </location>
</feature>
<dbReference type="Pfam" id="PF18826">
    <property type="entry name" value="bVLRF1"/>
    <property type="match status" value="1"/>
</dbReference>
<dbReference type="PROSITE" id="PS50088">
    <property type="entry name" value="ANK_REPEAT"/>
    <property type="match status" value="1"/>
</dbReference>
<feature type="region of interest" description="Disordered" evidence="12">
    <location>
        <begin position="248"/>
        <end position="271"/>
    </location>
</feature>
<dbReference type="InterPro" id="IPR002110">
    <property type="entry name" value="Ankyrin_rpt"/>
</dbReference>
<evidence type="ECO:0000256" key="12">
    <source>
        <dbReference type="SAM" id="MobiDB-lite"/>
    </source>
</evidence>
<feature type="domain" description="VLRF1" evidence="13">
    <location>
        <begin position="203"/>
        <end position="355"/>
    </location>
</feature>
<evidence type="ECO:0000256" key="5">
    <source>
        <dbReference type="ARBA" id="ARBA00022737"/>
    </source>
</evidence>
<feature type="region of interest" description="Disordered" evidence="12">
    <location>
        <begin position="519"/>
        <end position="591"/>
    </location>
</feature>
<sequence>MAAPASEDILKRPLYVYDLPAPLLASITLKTDVASTTETDPKEPTLVSDDGSLGCALCGSASSSVPEQRAHFRSDWHRFNLKLKLRSRPAVKDEAEFEKMLEAIEESISGSDDESDESEDDKDGVATLVRKTEMATIEEDGAVVRWKRGAGKPPLVWFASPLLPDEVSLGVYRALFTPQEQAQGGYLEYVRARQLTAGIGGTTSPHMFMCMIGGGHFAAMIVSLAPKVGQGNREAVVLAHKTFHRYTTRRKQGGSQSANDNAKGAAHSAGAQIRRHNEATLISEVRELLNSWKELLDTASLLFVRATGAQNRRTLFGYEDSPLKSNDPRIRGFPFSTRRATQSELMRCFVELTRLKVSRVDQAALQALQTPTPTPATTTTTKSTPAAIAAPPKLSKEEEEAQLHTSQLTALIRRSKAPAVLSYLSSNNLPVDFKFFPPSANHHAPTPLHLAAALNAPAVVNALLLKAAADPSVLNADGKSAFLLAGDRATRDAFRVARSELGEKRWAWDAAGVPGPLKRAEMEERERREREEADRGERERREREVERIRLEEEAKGKKKRGGLKGMALGGGGVVTALNKREEEERGLTPEARLRLERERRARAAEERVRRLQGR</sequence>
<keyword evidence="4 11" id="KW-0540">Nuclease</keyword>
<dbReference type="InterPro" id="IPR047139">
    <property type="entry name" value="ANKZ1/VMS1"/>
</dbReference>
<keyword evidence="8 10" id="KW-0040">ANK repeat</keyword>
<comment type="subcellular location">
    <subcellularLocation>
        <location evidence="1">Cytoplasm</location>
    </subcellularLocation>
</comment>
<dbReference type="GO" id="GO:0016787">
    <property type="term" value="F:hydrolase activity"/>
    <property type="evidence" value="ECO:0007669"/>
    <property type="project" value="UniProtKB-KW"/>
</dbReference>
<keyword evidence="15" id="KW-1185">Reference proteome</keyword>
<organism evidence="14 15">
    <name type="scientific">Sphaerosporella brunnea</name>
    <dbReference type="NCBI Taxonomy" id="1250544"/>
    <lineage>
        <taxon>Eukaryota</taxon>
        <taxon>Fungi</taxon>
        <taxon>Dikarya</taxon>
        <taxon>Ascomycota</taxon>
        <taxon>Pezizomycotina</taxon>
        <taxon>Pezizomycetes</taxon>
        <taxon>Pezizales</taxon>
        <taxon>Pyronemataceae</taxon>
        <taxon>Sphaerosporella</taxon>
    </lineage>
</organism>
<evidence type="ECO:0000313" key="14">
    <source>
        <dbReference type="EMBL" id="KAA8893261.1"/>
    </source>
</evidence>
<evidence type="ECO:0000256" key="1">
    <source>
        <dbReference type="ARBA" id="ARBA00004496"/>
    </source>
</evidence>
<keyword evidence="5" id="KW-0677">Repeat</keyword>
<dbReference type="AlphaFoldDB" id="A0A5J5EDE0"/>
<evidence type="ECO:0000256" key="6">
    <source>
        <dbReference type="ARBA" id="ARBA00022759"/>
    </source>
</evidence>
<evidence type="ECO:0000313" key="15">
    <source>
        <dbReference type="Proteomes" id="UP000326924"/>
    </source>
</evidence>
<dbReference type="PANTHER" id="PTHR16036">
    <property type="entry name" value="ANKYRIN REPEAT AND ZINC FINGER DOMAIN-CONTAINING PROTEIN 1"/>
    <property type="match status" value="1"/>
</dbReference>
<accession>A0A5J5EDE0</accession>
<keyword evidence="3 11" id="KW-0963">Cytoplasm</keyword>
<dbReference type="GO" id="GO:0005737">
    <property type="term" value="C:cytoplasm"/>
    <property type="evidence" value="ECO:0007669"/>
    <property type="project" value="UniProtKB-SubCell"/>
</dbReference>
<dbReference type="EMBL" id="VXIS01000471">
    <property type="protein sequence ID" value="KAA8893261.1"/>
    <property type="molecule type" value="Genomic_DNA"/>
</dbReference>
<protein>
    <recommendedName>
        <fullName evidence="13">VLRF1 domain-containing protein</fullName>
    </recommendedName>
</protein>
<name>A0A5J5EDE0_9PEZI</name>
<reference evidence="14 15" key="1">
    <citation type="submission" date="2019-09" db="EMBL/GenBank/DDBJ databases">
        <title>Draft genome of the ectomycorrhizal ascomycete Sphaerosporella brunnea.</title>
        <authorList>
            <consortium name="DOE Joint Genome Institute"/>
            <person name="Benucci G.M."/>
            <person name="Marozzi G."/>
            <person name="Antonielli L."/>
            <person name="Sanchez S."/>
            <person name="Marco P."/>
            <person name="Wang X."/>
            <person name="Falini L.B."/>
            <person name="Barry K."/>
            <person name="Haridas S."/>
            <person name="Lipzen A."/>
            <person name="Labutti K."/>
            <person name="Grigoriev I.V."/>
            <person name="Murat C."/>
            <person name="Martin F."/>
            <person name="Albertini E."/>
            <person name="Donnini D."/>
            <person name="Bonito G."/>
        </authorList>
    </citation>
    <scope>NUCLEOTIDE SEQUENCE [LARGE SCALE GENOMIC DNA]</scope>
    <source>
        <strain evidence="14 15">Sb_GMNB300</strain>
    </source>
</reference>
<dbReference type="GO" id="GO:0036503">
    <property type="term" value="P:ERAD pathway"/>
    <property type="evidence" value="ECO:0007669"/>
    <property type="project" value="TreeGrafter"/>
</dbReference>